<sequence>MIKMELNLRDEERRLI</sequence>
<name>A0A5B7I5M1_PORTR</name>
<reference evidence="1 2" key="1">
    <citation type="submission" date="2019-05" db="EMBL/GenBank/DDBJ databases">
        <title>Another draft genome of Portunus trituberculatus and its Hox gene families provides insights of decapod evolution.</title>
        <authorList>
            <person name="Jeong J.-H."/>
            <person name="Song I."/>
            <person name="Kim S."/>
            <person name="Choi T."/>
            <person name="Kim D."/>
            <person name="Ryu S."/>
            <person name="Kim W."/>
        </authorList>
    </citation>
    <scope>NUCLEOTIDE SEQUENCE [LARGE SCALE GENOMIC DNA]</scope>
    <source>
        <tissue evidence="1">Muscle</tissue>
    </source>
</reference>
<evidence type="ECO:0000313" key="1">
    <source>
        <dbReference type="EMBL" id="MPC76777.1"/>
    </source>
</evidence>
<gene>
    <name evidence="1" type="ORF">E2C01_071209</name>
</gene>
<evidence type="ECO:0000313" key="2">
    <source>
        <dbReference type="Proteomes" id="UP000324222"/>
    </source>
</evidence>
<organism evidence="1 2">
    <name type="scientific">Portunus trituberculatus</name>
    <name type="common">Swimming crab</name>
    <name type="synonym">Neptunus trituberculatus</name>
    <dbReference type="NCBI Taxonomy" id="210409"/>
    <lineage>
        <taxon>Eukaryota</taxon>
        <taxon>Metazoa</taxon>
        <taxon>Ecdysozoa</taxon>
        <taxon>Arthropoda</taxon>
        <taxon>Crustacea</taxon>
        <taxon>Multicrustacea</taxon>
        <taxon>Malacostraca</taxon>
        <taxon>Eumalacostraca</taxon>
        <taxon>Eucarida</taxon>
        <taxon>Decapoda</taxon>
        <taxon>Pleocyemata</taxon>
        <taxon>Brachyura</taxon>
        <taxon>Eubrachyura</taxon>
        <taxon>Portunoidea</taxon>
        <taxon>Portunidae</taxon>
        <taxon>Portuninae</taxon>
        <taxon>Portunus</taxon>
    </lineage>
</organism>
<dbReference type="AlphaFoldDB" id="A0A5B7I5M1"/>
<comment type="caution">
    <text evidence="1">The sequence shown here is derived from an EMBL/GenBank/DDBJ whole genome shotgun (WGS) entry which is preliminary data.</text>
</comment>
<proteinExistence type="predicted"/>
<accession>A0A5B7I5M1</accession>
<dbReference type="EMBL" id="VSRR010044194">
    <property type="protein sequence ID" value="MPC76777.1"/>
    <property type="molecule type" value="Genomic_DNA"/>
</dbReference>
<dbReference type="Proteomes" id="UP000324222">
    <property type="component" value="Unassembled WGS sequence"/>
</dbReference>
<keyword evidence="2" id="KW-1185">Reference proteome</keyword>
<protein>
    <submittedName>
        <fullName evidence="1">Uncharacterized protein</fullName>
    </submittedName>
</protein>